<dbReference type="RefSeq" id="WP_379287051.1">
    <property type="nucleotide sequence ID" value="NZ_JBHTIU010000025.1"/>
</dbReference>
<dbReference type="Pfam" id="PF01408">
    <property type="entry name" value="GFO_IDH_MocA"/>
    <property type="match status" value="1"/>
</dbReference>
<dbReference type="Gene3D" id="3.40.50.720">
    <property type="entry name" value="NAD(P)-binding Rossmann-like Domain"/>
    <property type="match status" value="1"/>
</dbReference>
<feature type="domain" description="GFO/IDH/MocA-like oxidoreductase" evidence="2">
    <location>
        <begin position="132"/>
        <end position="248"/>
    </location>
</feature>
<dbReference type="PANTHER" id="PTHR43377">
    <property type="entry name" value="BILIVERDIN REDUCTASE A"/>
    <property type="match status" value="1"/>
</dbReference>
<name>A0ABW3DA74_9BACL</name>
<dbReference type="Pfam" id="PF22725">
    <property type="entry name" value="GFO_IDH_MocA_C3"/>
    <property type="match status" value="1"/>
</dbReference>
<evidence type="ECO:0000313" key="4">
    <source>
        <dbReference type="Proteomes" id="UP001597120"/>
    </source>
</evidence>
<evidence type="ECO:0000259" key="2">
    <source>
        <dbReference type="Pfam" id="PF22725"/>
    </source>
</evidence>
<proteinExistence type="predicted"/>
<sequence>MRKVRVAVIGLGSWGECHLQAFHSLPYVEIAAVCDIREERVHSLADQYGVPGRYTDYEQLCEQEEIDLVSVVTFEKDHLQPTLKALKSGKRVLVEKPVATLVEEAAEMRDASINQNRSIIPGHLLRFDPKYAEVYEGIRSGSIGKPRSIYLRRGRARSLFATYRRTHTVYELMIHDIDLAIWYAASRVRRVRAYEIALTDPECPEILWANLEFDNGVLAVLESHWMTPDEAGIAIADTAEIIGEQGTAHVDTRETGVQIWNSGGRLTPDLAIHRDINGLRFGALREQMNYVCQCIAQGEEPQYTSFADALHGIEVAGAILQSAKSGKEISL</sequence>
<evidence type="ECO:0000259" key="1">
    <source>
        <dbReference type="Pfam" id="PF01408"/>
    </source>
</evidence>
<feature type="domain" description="Gfo/Idh/MocA-like oxidoreductase N-terminal" evidence="1">
    <location>
        <begin position="4"/>
        <end position="121"/>
    </location>
</feature>
<comment type="caution">
    <text evidence="3">The sequence shown here is derived from an EMBL/GenBank/DDBJ whole genome shotgun (WGS) entry which is preliminary data.</text>
</comment>
<gene>
    <name evidence="3" type="ORF">ACFQ03_06935</name>
</gene>
<dbReference type="InterPro" id="IPR055170">
    <property type="entry name" value="GFO_IDH_MocA-like_dom"/>
</dbReference>
<evidence type="ECO:0000313" key="3">
    <source>
        <dbReference type="EMBL" id="MFD0868880.1"/>
    </source>
</evidence>
<keyword evidence="4" id="KW-1185">Reference proteome</keyword>
<dbReference type="Gene3D" id="3.30.360.10">
    <property type="entry name" value="Dihydrodipicolinate Reductase, domain 2"/>
    <property type="match status" value="1"/>
</dbReference>
<dbReference type="SUPFAM" id="SSF55347">
    <property type="entry name" value="Glyceraldehyde-3-phosphate dehydrogenase-like, C-terminal domain"/>
    <property type="match status" value="1"/>
</dbReference>
<dbReference type="InterPro" id="IPR051450">
    <property type="entry name" value="Gfo/Idh/MocA_Oxidoreductases"/>
</dbReference>
<protein>
    <submittedName>
        <fullName evidence="3">Gfo/Idh/MocA family protein</fullName>
    </submittedName>
</protein>
<accession>A0ABW3DA74</accession>
<dbReference type="SUPFAM" id="SSF51735">
    <property type="entry name" value="NAD(P)-binding Rossmann-fold domains"/>
    <property type="match status" value="1"/>
</dbReference>
<organism evidence="3 4">
    <name type="scientific">Paenibacillus residui</name>
    <dbReference type="NCBI Taxonomy" id="629724"/>
    <lineage>
        <taxon>Bacteria</taxon>
        <taxon>Bacillati</taxon>
        <taxon>Bacillota</taxon>
        <taxon>Bacilli</taxon>
        <taxon>Bacillales</taxon>
        <taxon>Paenibacillaceae</taxon>
        <taxon>Paenibacillus</taxon>
    </lineage>
</organism>
<dbReference type="EMBL" id="JBHTIU010000025">
    <property type="protein sequence ID" value="MFD0868880.1"/>
    <property type="molecule type" value="Genomic_DNA"/>
</dbReference>
<dbReference type="InterPro" id="IPR000683">
    <property type="entry name" value="Gfo/Idh/MocA-like_OxRdtase_N"/>
</dbReference>
<reference evidence="4" key="1">
    <citation type="journal article" date="2019" name="Int. J. Syst. Evol. Microbiol.">
        <title>The Global Catalogue of Microorganisms (GCM) 10K type strain sequencing project: providing services to taxonomists for standard genome sequencing and annotation.</title>
        <authorList>
            <consortium name="The Broad Institute Genomics Platform"/>
            <consortium name="The Broad Institute Genome Sequencing Center for Infectious Disease"/>
            <person name="Wu L."/>
            <person name="Ma J."/>
        </authorList>
    </citation>
    <scope>NUCLEOTIDE SEQUENCE [LARGE SCALE GENOMIC DNA]</scope>
    <source>
        <strain evidence="4">CCUG 57263</strain>
    </source>
</reference>
<dbReference type="InterPro" id="IPR036291">
    <property type="entry name" value="NAD(P)-bd_dom_sf"/>
</dbReference>
<dbReference type="Proteomes" id="UP001597120">
    <property type="component" value="Unassembled WGS sequence"/>
</dbReference>
<dbReference type="PANTHER" id="PTHR43377:SF1">
    <property type="entry name" value="BILIVERDIN REDUCTASE A"/>
    <property type="match status" value="1"/>
</dbReference>